<dbReference type="RefSeq" id="WP_144042138.1">
    <property type="nucleotide sequence ID" value="NZ_BMPL01000034.1"/>
</dbReference>
<evidence type="ECO:0000313" key="5">
    <source>
        <dbReference type="Proteomes" id="UP000318126"/>
    </source>
</evidence>
<dbReference type="PROSITE" id="PS51755">
    <property type="entry name" value="OMPR_PHOB"/>
    <property type="match status" value="1"/>
</dbReference>
<dbReference type="Gene3D" id="1.10.10.10">
    <property type="entry name" value="Winged helix-like DNA-binding domain superfamily/Winged helix DNA-binding domain"/>
    <property type="match status" value="1"/>
</dbReference>
<feature type="DNA-binding region" description="OmpR/PhoB-type" evidence="2">
    <location>
        <begin position="1"/>
        <end position="98"/>
    </location>
</feature>
<dbReference type="SMART" id="SM00862">
    <property type="entry name" value="Trans_reg_C"/>
    <property type="match status" value="1"/>
</dbReference>
<evidence type="ECO:0000313" key="4">
    <source>
        <dbReference type="EMBL" id="TRY12417.1"/>
    </source>
</evidence>
<dbReference type="CDD" id="cd00383">
    <property type="entry name" value="trans_reg_C"/>
    <property type="match status" value="1"/>
</dbReference>
<comment type="caution">
    <text evidence="4">The sequence shown here is derived from an EMBL/GenBank/DDBJ whole genome shotgun (WGS) entry which is preliminary data.</text>
</comment>
<dbReference type="GO" id="GO:0000160">
    <property type="term" value="P:phosphorelay signal transduction system"/>
    <property type="evidence" value="ECO:0007669"/>
    <property type="project" value="InterPro"/>
</dbReference>
<feature type="domain" description="OmpR/PhoB-type" evidence="3">
    <location>
        <begin position="1"/>
        <end position="98"/>
    </location>
</feature>
<sequence>MLKVTPYLELDCEANHLVDHANRTTIGLTFSESAVLSHLISAPDAICDKDVLLQVGWPDRVVAATSLTQCVSTLRKKLEPYPEVQLKTVARRGYQLHISLKSHVKMLAVNDAASIKTALFDVSLMVKVGGIIVLLSLVLLAWLNSNNYTVMQEAGKWQADKQIPLNIGGTKESIQLIYPTGEDRLHPSMWQKHIAPETNHIPGIESFNAYALTDGEHYSFASCETDSDGHCIRDQMINLTAIDLTPAGLDMKQFIALSRTMEKRIRYNRVLIPPYVIFQEKEQKKAVEPEFIEHHYHGDIYFPVADELLVRADVGLSLVYEGENTGKFYSSTCITDEDCLTTPIKYQIRGDFEQYKETIDNLDVDVFHVKVTQKDLIKPDTVSASAMHFYREIRKHNIRDDELFFYRIHKDKQTAVWIVPLMGNIIVWTKYEKVEL</sequence>
<dbReference type="OrthoDB" id="5904978at2"/>
<organism evidence="4 5">
    <name type="scientific">Shewanella hanedai</name>
    <name type="common">Alteromonas hanedai</name>
    <dbReference type="NCBI Taxonomy" id="25"/>
    <lineage>
        <taxon>Bacteria</taxon>
        <taxon>Pseudomonadati</taxon>
        <taxon>Pseudomonadota</taxon>
        <taxon>Gammaproteobacteria</taxon>
        <taxon>Alteromonadales</taxon>
        <taxon>Shewanellaceae</taxon>
        <taxon>Shewanella</taxon>
    </lineage>
</organism>
<dbReference type="InterPro" id="IPR016032">
    <property type="entry name" value="Sig_transdc_resp-reg_C-effctor"/>
</dbReference>
<dbReference type="Pfam" id="PF00486">
    <property type="entry name" value="Trans_reg_C"/>
    <property type="match status" value="1"/>
</dbReference>
<evidence type="ECO:0000256" key="2">
    <source>
        <dbReference type="PROSITE-ProRule" id="PRU01091"/>
    </source>
</evidence>
<evidence type="ECO:0000256" key="1">
    <source>
        <dbReference type="ARBA" id="ARBA00023125"/>
    </source>
</evidence>
<reference evidence="5" key="1">
    <citation type="submission" date="2019-07" db="EMBL/GenBank/DDBJ databases">
        <title>Shewanella sp. YLB-08 draft genomic sequence.</title>
        <authorList>
            <person name="Yu L."/>
        </authorList>
    </citation>
    <scope>NUCLEOTIDE SEQUENCE [LARGE SCALE GENOMIC DNA]</scope>
    <source>
        <strain evidence="5">JCM 20706</strain>
    </source>
</reference>
<keyword evidence="1 2" id="KW-0238">DNA-binding</keyword>
<dbReference type="InterPro" id="IPR036388">
    <property type="entry name" value="WH-like_DNA-bd_sf"/>
</dbReference>
<dbReference type="Proteomes" id="UP000318126">
    <property type="component" value="Unassembled WGS sequence"/>
</dbReference>
<dbReference type="AlphaFoldDB" id="A0A553JIY7"/>
<name>A0A553JIY7_SHEHA</name>
<gene>
    <name evidence="4" type="ORF">FN961_21070</name>
</gene>
<dbReference type="GO" id="GO:0003677">
    <property type="term" value="F:DNA binding"/>
    <property type="evidence" value="ECO:0007669"/>
    <property type="project" value="UniProtKB-UniRule"/>
</dbReference>
<dbReference type="SUPFAM" id="SSF46894">
    <property type="entry name" value="C-terminal effector domain of the bipartite response regulators"/>
    <property type="match status" value="1"/>
</dbReference>
<keyword evidence="5" id="KW-1185">Reference proteome</keyword>
<accession>A0A553JIY7</accession>
<evidence type="ECO:0000259" key="3">
    <source>
        <dbReference type="PROSITE" id="PS51755"/>
    </source>
</evidence>
<dbReference type="GO" id="GO:0006355">
    <property type="term" value="P:regulation of DNA-templated transcription"/>
    <property type="evidence" value="ECO:0007669"/>
    <property type="project" value="InterPro"/>
</dbReference>
<dbReference type="EMBL" id="VKGK01000034">
    <property type="protein sequence ID" value="TRY12417.1"/>
    <property type="molecule type" value="Genomic_DNA"/>
</dbReference>
<proteinExistence type="predicted"/>
<dbReference type="InterPro" id="IPR001867">
    <property type="entry name" value="OmpR/PhoB-type_DNA-bd"/>
</dbReference>
<protein>
    <submittedName>
        <fullName evidence="4">Helix-turn-helix domain-containing protein</fullName>
    </submittedName>
</protein>